<feature type="region of interest" description="Disordered" evidence="3">
    <location>
        <begin position="128"/>
        <end position="147"/>
    </location>
</feature>
<evidence type="ECO:0000256" key="2">
    <source>
        <dbReference type="HAMAP-Rule" id="MF_00003"/>
    </source>
</evidence>
<dbReference type="KEGG" id="hadh:FRZ61_52540"/>
<name>A0A5J6N6S8_9PROT</name>
<dbReference type="InterPro" id="IPR000238">
    <property type="entry name" value="RbfA"/>
</dbReference>
<dbReference type="RefSeq" id="WP_151121000.1">
    <property type="nucleotide sequence ID" value="NZ_CP042582.1"/>
</dbReference>
<dbReference type="PANTHER" id="PTHR33515:SF1">
    <property type="entry name" value="RIBOSOME-BINDING FACTOR A, CHLOROPLASTIC-RELATED"/>
    <property type="match status" value="1"/>
</dbReference>
<dbReference type="AlphaFoldDB" id="A0A5J6N6S8"/>
<proteinExistence type="inferred from homology"/>
<comment type="subcellular location">
    <subcellularLocation>
        <location evidence="2">Cytoplasm</location>
    </subcellularLocation>
</comment>
<reference evidence="4 5" key="1">
    <citation type="submission" date="2019-08" db="EMBL/GenBank/DDBJ databases">
        <title>Hyperibacter terrae gen. nov., sp. nov. and Hyperibacter viscosus sp. nov., two new members in the family Rhodospirillaceae isolated from the rhizosphere of Hypericum perforatum.</title>
        <authorList>
            <person name="Noviana Z."/>
        </authorList>
    </citation>
    <scope>NUCLEOTIDE SEQUENCE [LARGE SCALE GENOMIC DNA]</scope>
    <source>
        <strain evidence="4 5">R5959</strain>
    </source>
</reference>
<dbReference type="InterPro" id="IPR015946">
    <property type="entry name" value="KH_dom-like_a/b"/>
</dbReference>
<comment type="subunit">
    <text evidence="2">Monomer. Binds 30S ribosomal subunits, but not 50S ribosomal subunits or 70S ribosomes.</text>
</comment>
<dbReference type="InterPro" id="IPR023799">
    <property type="entry name" value="RbfA_dom_sf"/>
</dbReference>
<dbReference type="SUPFAM" id="SSF89919">
    <property type="entry name" value="Ribosome-binding factor A, RbfA"/>
    <property type="match status" value="1"/>
</dbReference>
<protein>
    <recommendedName>
        <fullName evidence="2">Ribosome-binding factor A</fullName>
    </recommendedName>
</protein>
<organism evidence="4 5">
    <name type="scientific">Hypericibacter adhaerens</name>
    <dbReference type="NCBI Taxonomy" id="2602016"/>
    <lineage>
        <taxon>Bacteria</taxon>
        <taxon>Pseudomonadati</taxon>
        <taxon>Pseudomonadota</taxon>
        <taxon>Alphaproteobacteria</taxon>
        <taxon>Rhodospirillales</taxon>
        <taxon>Dongiaceae</taxon>
        <taxon>Hypericibacter</taxon>
    </lineage>
</organism>
<dbReference type="GO" id="GO:0030490">
    <property type="term" value="P:maturation of SSU-rRNA"/>
    <property type="evidence" value="ECO:0007669"/>
    <property type="project" value="UniProtKB-UniRule"/>
</dbReference>
<dbReference type="GO" id="GO:0005829">
    <property type="term" value="C:cytosol"/>
    <property type="evidence" value="ECO:0007669"/>
    <property type="project" value="TreeGrafter"/>
</dbReference>
<sequence>MKAHRKSRAGSGPSQRQLRVGEEIRHVLAELFAEGRLHDPALAEARITVTEVKVSPDLKNATAFVLPFGGGDAATLVQALNHAAPYLRGEIARELKLRFATQIRFLPDNSFDRAQRLEALFREPDVARDLTAPADKDQEGDDEGGER</sequence>
<evidence type="ECO:0000256" key="3">
    <source>
        <dbReference type="SAM" id="MobiDB-lite"/>
    </source>
</evidence>
<dbReference type="PANTHER" id="PTHR33515">
    <property type="entry name" value="RIBOSOME-BINDING FACTOR A, CHLOROPLASTIC-RELATED"/>
    <property type="match status" value="1"/>
</dbReference>
<accession>A0A5J6N6S8</accession>
<dbReference type="Pfam" id="PF02033">
    <property type="entry name" value="RBFA"/>
    <property type="match status" value="1"/>
</dbReference>
<feature type="compositionally biased region" description="Acidic residues" evidence="3">
    <location>
        <begin position="138"/>
        <end position="147"/>
    </location>
</feature>
<comment type="function">
    <text evidence="2">One of several proteins that assist in the late maturation steps of the functional core of the 30S ribosomal subunit. Associates with free 30S ribosomal subunits (but not with 30S subunits that are part of 70S ribosomes or polysomes). Required for efficient processing of 16S rRNA. May interact with the 5'-terminal helix region of 16S rRNA.</text>
</comment>
<keyword evidence="5" id="KW-1185">Reference proteome</keyword>
<evidence type="ECO:0000256" key="1">
    <source>
        <dbReference type="ARBA" id="ARBA00022517"/>
    </source>
</evidence>
<dbReference type="Gene3D" id="3.30.300.20">
    <property type="match status" value="1"/>
</dbReference>
<dbReference type="EMBL" id="CP042582">
    <property type="protein sequence ID" value="QEX25307.1"/>
    <property type="molecule type" value="Genomic_DNA"/>
</dbReference>
<dbReference type="GO" id="GO:0043024">
    <property type="term" value="F:ribosomal small subunit binding"/>
    <property type="evidence" value="ECO:0007669"/>
    <property type="project" value="TreeGrafter"/>
</dbReference>
<gene>
    <name evidence="2 4" type="primary">rbfA</name>
    <name evidence="4" type="ORF">FRZ61_52540</name>
</gene>
<dbReference type="HAMAP" id="MF_00003">
    <property type="entry name" value="RbfA"/>
    <property type="match status" value="1"/>
</dbReference>
<dbReference type="OrthoDB" id="9805051at2"/>
<dbReference type="NCBIfam" id="NF001802">
    <property type="entry name" value="PRK00521.2-5"/>
    <property type="match status" value="1"/>
</dbReference>
<keyword evidence="2" id="KW-0963">Cytoplasm</keyword>
<comment type="similarity">
    <text evidence="2">Belongs to the RbfA family.</text>
</comment>
<dbReference type="Proteomes" id="UP000325797">
    <property type="component" value="Chromosome"/>
</dbReference>
<dbReference type="NCBIfam" id="TIGR00082">
    <property type="entry name" value="rbfA"/>
    <property type="match status" value="1"/>
</dbReference>
<evidence type="ECO:0000313" key="4">
    <source>
        <dbReference type="EMBL" id="QEX25307.1"/>
    </source>
</evidence>
<keyword evidence="1 2" id="KW-0690">Ribosome biogenesis</keyword>
<evidence type="ECO:0000313" key="5">
    <source>
        <dbReference type="Proteomes" id="UP000325797"/>
    </source>
</evidence>